<reference evidence="1" key="1">
    <citation type="submission" date="2021-12" db="EMBL/GenBank/DDBJ databases">
        <title>Enterovibrio ZSDZ35 sp. nov. and Enterovibrio ZSDZ42 sp. nov., isolated from coastal seawater in Qingdao.</title>
        <authorList>
            <person name="Zhang P."/>
        </authorList>
    </citation>
    <scope>NUCLEOTIDE SEQUENCE</scope>
    <source>
        <strain evidence="1">ZSDZ35</strain>
    </source>
</reference>
<evidence type="ECO:0000313" key="1">
    <source>
        <dbReference type="EMBL" id="MDD1780899.1"/>
    </source>
</evidence>
<keyword evidence="2" id="KW-1185">Reference proteome</keyword>
<protein>
    <submittedName>
        <fullName evidence="1">DUF2947 domain-containing protein</fullName>
    </submittedName>
</protein>
<organism evidence="1 2">
    <name type="scientific">Enterovibrio qingdaonensis</name>
    <dbReference type="NCBI Taxonomy" id="2899818"/>
    <lineage>
        <taxon>Bacteria</taxon>
        <taxon>Pseudomonadati</taxon>
        <taxon>Pseudomonadota</taxon>
        <taxon>Gammaproteobacteria</taxon>
        <taxon>Vibrionales</taxon>
        <taxon>Vibrionaceae</taxon>
        <taxon>Enterovibrio</taxon>
    </lineage>
</organism>
<accession>A0ABT5QJW5</accession>
<name>A0ABT5QJW5_9GAMM</name>
<dbReference type="Proteomes" id="UP001149821">
    <property type="component" value="Unassembled WGS sequence"/>
</dbReference>
<gene>
    <name evidence="1" type="ORF">LRP49_06750</name>
</gene>
<dbReference type="Pfam" id="PF11163">
    <property type="entry name" value="DUF2947"/>
    <property type="match status" value="1"/>
</dbReference>
<comment type="caution">
    <text evidence="1">The sequence shown here is derived from an EMBL/GenBank/DDBJ whole genome shotgun (WGS) entry which is preliminary data.</text>
</comment>
<evidence type="ECO:0000313" key="2">
    <source>
        <dbReference type="Proteomes" id="UP001149821"/>
    </source>
</evidence>
<proteinExistence type="predicted"/>
<dbReference type="RefSeq" id="WP_274141130.1">
    <property type="nucleotide sequence ID" value="NZ_JAJUBB010000003.1"/>
</dbReference>
<dbReference type="InterPro" id="IPR021334">
    <property type="entry name" value="DUF2947"/>
</dbReference>
<sequence>MNYIPLEDYKRKWIFTHQSMPVSSEDYAEIKPMAEARGAQLWRDFISNQSPTPDHFGKGDWPIMRDVWSSEVNWQSAWDEETELPDEFVAHFPWEDNSVVYFCYDKNNVIETRWVMFKKYWKNFLFYDDKPLLIGKKKKEVAMFEQNGLAKLGVRP</sequence>
<dbReference type="EMBL" id="JAJUBB010000003">
    <property type="protein sequence ID" value="MDD1780899.1"/>
    <property type="molecule type" value="Genomic_DNA"/>
</dbReference>